<evidence type="ECO:0000256" key="2">
    <source>
        <dbReference type="ARBA" id="ARBA00023125"/>
    </source>
</evidence>
<evidence type="ECO:0000259" key="4">
    <source>
        <dbReference type="PROSITE" id="PS50937"/>
    </source>
</evidence>
<dbReference type="InterPro" id="IPR047057">
    <property type="entry name" value="MerR_fam"/>
</dbReference>
<proteinExistence type="predicted"/>
<evidence type="ECO:0000313" key="6">
    <source>
        <dbReference type="Proteomes" id="UP000198619"/>
    </source>
</evidence>
<dbReference type="EMBL" id="FOKI01000001">
    <property type="protein sequence ID" value="SFA72128.1"/>
    <property type="molecule type" value="Genomic_DNA"/>
</dbReference>
<evidence type="ECO:0000256" key="3">
    <source>
        <dbReference type="ARBA" id="ARBA00023163"/>
    </source>
</evidence>
<dbReference type="InterPro" id="IPR009061">
    <property type="entry name" value="DNA-bd_dom_put_sf"/>
</dbReference>
<protein>
    <submittedName>
        <fullName evidence="5">MerR HTH family regulatory protein</fullName>
    </submittedName>
</protein>
<reference evidence="5 6" key="1">
    <citation type="submission" date="2016-10" db="EMBL/GenBank/DDBJ databases">
        <authorList>
            <person name="de Groot N.N."/>
        </authorList>
    </citation>
    <scope>NUCLEOTIDE SEQUENCE [LARGE SCALE GENOMIC DNA]</scope>
    <source>
        <strain evidence="5 6">DSM 12271</strain>
    </source>
</reference>
<keyword evidence="2" id="KW-0238">DNA-binding</keyword>
<dbReference type="SMART" id="SM00422">
    <property type="entry name" value="HTH_MERR"/>
    <property type="match status" value="1"/>
</dbReference>
<dbReference type="AlphaFoldDB" id="A0A1I0V776"/>
<gene>
    <name evidence="5" type="ORF">SAMN04488528_1001202</name>
</gene>
<dbReference type="PANTHER" id="PTHR30204:SF94">
    <property type="entry name" value="HEAVY METAL-DEPENDENT TRANSCRIPTIONAL REGULATOR HI_0293-RELATED"/>
    <property type="match status" value="1"/>
</dbReference>
<dbReference type="Gene3D" id="1.10.1660.10">
    <property type="match status" value="1"/>
</dbReference>
<organism evidence="5 6">
    <name type="scientific">Clostridium frigidicarnis</name>
    <dbReference type="NCBI Taxonomy" id="84698"/>
    <lineage>
        <taxon>Bacteria</taxon>
        <taxon>Bacillati</taxon>
        <taxon>Bacillota</taxon>
        <taxon>Clostridia</taxon>
        <taxon>Eubacteriales</taxon>
        <taxon>Clostridiaceae</taxon>
        <taxon>Clostridium</taxon>
    </lineage>
</organism>
<accession>A0A1I0V776</accession>
<dbReference type="OrthoDB" id="9791488at2"/>
<dbReference type="Pfam" id="PF13411">
    <property type="entry name" value="MerR_1"/>
    <property type="match status" value="1"/>
</dbReference>
<keyword evidence="3" id="KW-0804">Transcription</keyword>
<dbReference type="SUPFAM" id="SSF46955">
    <property type="entry name" value="Putative DNA-binding domain"/>
    <property type="match status" value="1"/>
</dbReference>
<dbReference type="PROSITE" id="PS50937">
    <property type="entry name" value="HTH_MERR_2"/>
    <property type="match status" value="1"/>
</dbReference>
<dbReference type="PANTHER" id="PTHR30204">
    <property type="entry name" value="REDOX-CYCLING DRUG-SENSING TRANSCRIPTIONAL ACTIVATOR SOXR"/>
    <property type="match status" value="1"/>
</dbReference>
<evidence type="ECO:0000256" key="1">
    <source>
        <dbReference type="ARBA" id="ARBA00023015"/>
    </source>
</evidence>
<dbReference type="CDD" id="cd00592">
    <property type="entry name" value="HTH_MerR-like"/>
    <property type="match status" value="1"/>
</dbReference>
<dbReference type="InterPro" id="IPR000551">
    <property type="entry name" value="MerR-type_HTH_dom"/>
</dbReference>
<dbReference type="GO" id="GO:0003700">
    <property type="term" value="F:DNA-binding transcription factor activity"/>
    <property type="evidence" value="ECO:0007669"/>
    <property type="project" value="InterPro"/>
</dbReference>
<dbReference type="Proteomes" id="UP000198619">
    <property type="component" value="Unassembled WGS sequence"/>
</dbReference>
<keyword evidence="1" id="KW-0805">Transcription regulation</keyword>
<feature type="domain" description="HTH merR-type" evidence="4">
    <location>
        <begin position="1"/>
        <end position="69"/>
    </location>
</feature>
<dbReference type="GO" id="GO:0003677">
    <property type="term" value="F:DNA binding"/>
    <property type="evidence" value="ECO:0007669"/>
    <property type="project" value="UniProtKB-KW"/>
</dbReference>
<name>A0A1I0V776_9CLOT</name>
<dbReference type="STRING" id="84698.SAMN04488528_1001202"/>
<evidence type="ECO:0000313" key="5">
    <source>
        <dbReference type="EMBL" id="SFA72128.1"/>
    </source>
</evidence>
<dbReference type="RefSeq" id="WP_090037895.1">
    <property type="nucleotide sequence ID" value="NZ_FOKI01000001.1"/>
</dbReference>
<sequence length="318" mass="36626">MNIKVVSEKTRLTKKAIKYYESEGLINPFKNNVNNYREYTDNDIVKLNLIGALRAIEIPISEIKCLVEGNKCIHEIMDDTLKKVTETISNLEKTKLIISSIINKETKDYYSVGEQVRTLRETLELSITEKKELISNTLIRIFPGTFGEIFVSCYEPFLNITIDNNEKKDVWLKLVEFLDDLDELDDNNTFIKGMSSIDIDKIKDYNEESKNNMLNLLSGDSSLKEKYKKDIISFVKSINENEELKKNIVESLAKSKNILNGIGGMDNTFDIYLEILNADYKRYREIGREINKEASDEMKNEFGVSLEEFFGNLVALAE</sequence>
<keyword evidence="6" id="KW-1185">Reference proteome</keyword>